<evidence type="ECO:0000313" key="2">
    <source>
        <dbReference type="EMBL" id="VFK14460.1"/>
    </source>
</evidence>
<evidence type="ECO:0000313" key="1">
    <source>
        <dbReference type="EMBL" id="VFJ62739.1"/>
    </source>
</evidence>
<proteinExistence type="predicted"/>
<accession>A0A450WBQ5</accession>
<dbReference type="EMBL" id="CAADFL010000322">
    <property type="protein sequence ID" value="VFK14460.1"/>
    <property type="molecule type" value="Genomic_DNA"/>
</dbReference>
<reference evidence="2" key="1">
    <citation type="submission" date="2019-02" db="EMBL/GenBank/DDBJ databases">
        <authorList>
            <person name="Gruber-Vodicka R. H."/>
            <person name="Seah K. B. B."/>
        </authorList>
    </citation>
    <scope>NUCLEOTIDE SEQUENCE</scope>
    <source>
        <strain evidence="2">BECK_BZ164</strain>
        <strain evidence="1">BECK_BZ165</strain>
    </source>
</reference>
<dbReference type="EMBL" id="CAADFA010000325">
    <property type="protein sequence ID" value="VFJ62739.1"/>
    <property type="molecule type" value="Genomic_DNA"/>
</dbReference>
<protein>
    <recommendedName>
        <fullName evidence="3">ATP-binding protein</fullName>
    </recommendedName>
</protein>
<name>A0A450WBQ5_9GAMM</name>
<evidence type="ECO:0008006" key="3">
    <source>
        <dbReference type="Google" id="ProtNLM"/>
    </source>
</evidence>
<organism evidence="2">
    <name type="scientific">Candidatus Kentrum sp. FM</name>
    <dbReference type="NCBI Taxonomy" id="2126340"/>
    <lineage>
        <taxon>Bacteria</taxon>
        <taxon>Pseudomonadati</taxon>
        <taxon>Pseudomonadota</taxon>
        <taxon>Gammaproteobacteria</taxon>
        <taxon>Candidatus Kentrum</taxon>
    </lineage>
</organism>
<gene>
    <name evidence="2" type="ORF">BECKFM1743B_GA0114221_103222</name>
    <name evidence="1" type="ORF">BECKFM1743C_GA0114222_103252</name>
</gene>
<dbReference type="AlphaFoldDB" id="A0A450WBQ5"/>
<sequence length="352" mass="38787">MTERTDLLVRYRNDGDDFHVLWTARRALRLFDPKSGLAAVAVEGISEREGIPAREGILAIDTAEYYGSEDLAQATQVVYSQLKYSTTAPDKPWTVSGLKDTLQGFADRFTELCQEIGATAVADKVRVRFISNRPIAEDVGKAFDAAISGTPVEEQNKRTRTAYTSLLKATGLTHFQFSEFAAQVDLLGDHESHDAQARLLETETGGYGPFLDTDASIRMKELVRSKGLSKSARDKTIDLNTLLRQFGLGSERELFPAEPKFDPVTDPVPRAQEEAIVRAILDSPWPVIIRAPGGVGKSVLAQRLPARLPAGSEAVVFDGFAGGDYRRGICKSRIVLHNKAKMSEKAEFIWNK</sequence>